<dbReference type="InterPro" id="IPR050204">
    <property type="entry name" value="AraC_XylS_family_regulators"/>
</dbReference>
<protein>
    <submittedName>
        <fullName evidence="5">AraC family transcriptional regulator</fullName>
    </submittedName>
</protein>
<dbReference type="Pfam" id="PF02311">
    <property type="entry name" value="AraC_binding"/>
    <property type="match status" value="1"/>
</dbReference>
<dbReference type="InterPro" id="IPR018062">
    <property type="entry name" value="HTH_AraC-typ_CS"/>
</dbReference>
<dbReference type="InterPro" id="IPR014710">
    <property type="entry name" value="RmlC-like_jellyroll"/>
</dbReference>
<sequence>MRQLSDFHAQIPLRINEPENLYSGLCASDRVLVDNVLMFQRLTRSALSQNLLGNRMHHRYVLTYVIEGAGRVLLDGTAIALKEGDALLVAPYQYHDYRETDVEQLRWLFITFEVLKGGGFLSGLRDRLLRLDEVSRDLLLALVDIWQNKSSEHVRGAEILPTLERLLLRLRCGGQVSRASSLSSGEPVDEWVSQVEELILKSVYEDWSLEEVARRANVSLRYLRSRFEKVLGVAPSEYRANYQLHTAMLLMRDSRLSLSQVAERSGFSSLPVFSRFVKRRSGLAPSQLRQSLLKGAFEFSFSSSNHDLSM</sequence>
<evidence type="ECO:0000256" key="3">
    <source>
        <dbReference type="ARBA" id="ARBA00023163"/>
    </source>
</evidence>
<dbReference type="SMART" id="SM00342">
    <property type="entry name" value="HTH_ARAC"/>
    <property type="match status" value="1"/>
</dbReference>
<evidence type="ECO:0000256" key="1">
    <source>
        <dbReference type="ARBA" id="ARBA00023015"/>
    </source>
</evidence>
<dbReference type="InterPro" id="IPR003313">
    <property type="entry name" value="AraC-bd"/>
</dbReference>
<reference evidence="5 6" key="1">
    <citation type="submission" date="2023-04" db="EMBL/GenBank/DDBJ databases">
        <title>A novel bacteria isolated from coastal sediment.</title>
        <authorList>
            <person name="Liu X.-J."/>
            <person name="Du Z.-J."/>
        </authorList>
    </citation>
    <scope>NUCLEOTIDE SEQUENCE [LARGE SCALE GENOMIC DNA]</scope>
    <source>
        <strain evidence="5 6">SDUM461004</strain>
    </source>
</reference>
<dbReference type="PANTHER" id="PTHR46796">
    <property type="entry name" value="HTH-TYPE TRANSCRIPTIONAL ACTIVATOR RHAS-RELATED"/>
    <property type="match status" value="1"/>
</dbReference>
<dbReference type="EMBL" id="JARXIC010000001">
    <property type="protein sequence ID" value="MDQ8192941.1"/>
    <property type="molecule type" value="Genomic_DNA"/>
</dbReference>
<evidence type="ECO:0000313" key="6">
    <source>
        <dbReference type="Proteomes" id="UP001243717"/>
    </source>
</evidence>
<dbReference type="PROSITE" id="PS01124">
    <property type="entry name" value="HTH_ARAC_FAMILY_2"/>
    <property type="match status" value="1"/>
</dbReference>
<dbReference type="Gene3D" id="1.10.10.60">
    <property type="entry name" value="Homeodomain-like"/>
    <property type="match status" value="1"/>
</dbReference>
<dbReference type="Gene3D" id="2.60.120.10">
    <property type="entry name" value="Jelly Rolls"/>
    <property type="match status" value="1"/>
</dbReference>
<dbReference type="RefSeq" id="WP_308983450.1">
    <property type="nucleotide sequence ID" value="NZ_JARXIC010000001.1"/>
</dbReference>
<dbReference type="InterPro" id="IPR018060">
    <property type="entry name" value="HTH_AraC"/>
</dbReference>
<keyword evidence="3" id="KW-0804">Transcription</keyword>
<keyword evidence="1" id="KW-0805">Transcription regulation</keyword>
<name>A0ABU1ADX5_9BACT</name>
<keyword evidence="6" id="KW-1185">Reference proteome</keyword>
<dbReference type="SUPFAM" id="SSF46689">
    <property type="entry name" value="Homeodomain-like"/>
    <property type="match status" value="2"/>
</dbReference>
<evidence type="ECO:0000259" key="4">
    <source>
        <dbReference type="PROSITE" id="PS01124"/>
    </source>
</evidence>
<evidence type="ECO:0000313" key="5">
    <source>
        <dbReference type="EMBL" id="MDQ8192941.1"/>
    </source>
</evidence>
<comment type="caution">
    <text evidence="5">The sequence shown here is derived from an EMBL/GenBank/DDBJ whole genome shotgun (WGS) entry which is preliminary data.</text>
</comment>
<proteinExistence type="predicted"/>
<keyword evidence="2" id="KW-0238">DNA-binding</keyword>
<dbReference type="InterPro" id="IPR009057">
    <property type="entry name" value="Homeodomain-like_sf"/>
</dbReference>
<organism evidence="5 6">
    <name type="scientific">Thalassobacterium sedimentorum</name>
    <dbReference type="NCBI Taxonomy" id="3041258"/>
    <lineage>
        <taxon>Bacteria</taxon>
        <taxon>Pseudomonadati</taxon>
        <taxon>Verrucomicrobiota</taxon>
        <taxon>Opitutia</taxon>
        <taxon>Puniceicoccales</taxon>
        <taxon>Coraliomargaritaceae</taxon>
        <taxon>Thalassobacterium</taxon>
    </lineage>
</organism>
<feature type="domain" description="HTH araC/xylS-type" evidence="4">
    <location>
        <begin position="193"/>
        <end position="291"/>
    </location>
</feature>
<dbReference type="Pfam" id="PF12833">
    <property type="entry name" value="HTH_18"/>
    <property type="match status" value="1"/>
</dbReference>
<dbReference type="SUPFAM" id="SSF51182">
    <property type="entry name" value="RmlC-like cupins"/>
    <property type="match status" value="1"/>
</dbReference>
<dbReference type="Proteomes" id="UP001243717">
    <property type="component" value="Unassembled WGS sequence"/>
</dbReference>
<dbReference type="PROSITE" id="PS00041">
    <property type="entry name" value="HTH_ARAC_FAMILY_1"/>
    <property type="match status" value="2"/>
</dbReference>
<dbReference type="InterPro" id="IPR011051">
    <property type="entry name" value="RmlC_Cupin_sf"/>
</dbReference>
<accession>A0ABU1ADX5</accession>
<gene>
    <name evidence="5" type="ORF">QEH59_00790</name>
</gene>
<evidence type="ECO:0000256" key="2">
    <source>
        <dbReference type="ARBA" id="ARBA00023125"/>
    </source>
</evidence>